<evidence type="ECO:0000256" key="3">
    <source>
        <dbReference type="ARBA" id="ARBA00022630"/>
    </source>
</evidence>
<evidence type="ECO:0000259" key="9">
    <source>
        <dbReference type="Pfam" id="PF02771"/>
    </source>
</evidence>
<dbReference type="SUPFAM" id="SSF56645">
    <property type="entry name" value="Acyl-CoA dehydrogenase NM domain-like"/>
    <property type="match status" value="1"/>
</dbReference>
<dbReference type="SUPFAM" id="SSF47203">
    <property type="entry name" value="Acyl-CoA dehydrogenase C-terminal domain-like"/>
    <property type="match status" value="1"/>
</dbReference>
<dbReference type="Gene3D" id="1.10.540.10">
    <property type="entry name" value="Acyl-CoA dehydrogenase/oxidase, N-terminal domain"/>
    <property type="match status" value="1"/>
</dbReference>
<dbReference type="InterPro" id="IPR006089">
    <property type="entry name" value="Acyl-CoA_DH_CS"/>
</dbReference>
<feature type="domain" description="Acyl-CoA dehydrogenase/oxidase N-terminal" evidence="9">
    <location>
        <begin position="167"/>
        <end position="282"/>
    </location>
</feature>
<dbReference type="Gene3D" id="2.40.110.10">
    <property type="entry name" value="Butyryl-CoA Dehydrogenase, subunit A, domain 2"/>
    <property type="match status" value="1"/>
</dbReference>
<evidence type="ECO:0000256" key="5">
    <source>
        <dbReference type="ARBA" id="ARBA00023002"/>
    </source>
</evidence>
<comment type="cofactor">
    <cofactor evidence="1 6">
        <name>FAD</name>
        <dbReference type="ChEBI" id="CHEBI:57692"/>
    </cofactor>
</comment>
<dbReference type="OrthoDB" id="9780544at2"/>
<feature type="domain" description="Acyl-CoA oxidase/dehydrogenase middle" evidence="8">
    <location>
        <begin position="287"/>
        <end position="393"/>
    </location>
</feature>
<gene>
    <name evidence="10" type="ORF">EBBID32_1650</name>
</gene>
<accession>N1MJK6</accession>
<keyword evidence="4 6" id="KW-0274">FAD</keyword>
<dbReference type="Pfam" id="PF00441">
    <property type="entry name" value="Acyl-CoA_dh_1"/>
    <property type="match status" value="1"/>
</dbReference>
<evidence type="ECO:0000259" key="8">
    <source>
        <dbReference type="Pfam" id="PF02770"/>
    </source>
</evidence>
<sequence>MCHYEDQKLVTQPLPVVEPAPANTREIVACASAQLERLTATLAMRCARNGALDSTALDTHQILSYELAFAASELLAARILLTAPGTSDGSLHNVLAGVFAADAVPSALARLAMIAREIGYDLGAIQAVGAGPAYDALLAGGSTAALEDAGVRLEEGREPFAEVVVSHEVEMARDAFRRFAADVVAPLAEKIHRHDLTVPEALLGPMREMGVFGLSVPARYGGTAPDEGEDNQAVIAITEALSEASLAAAGSLITRPEILTRAMLAGGTEEQKATWLPKIAVGDPLCAIAITEPDCGSDVASLSLKGTKVEGGWRLNGAKTWCTFAGKAGLMMVVARTGTEKGHKGLSILLVQKPSYDGHEFEYRQEEGGLLCGKAIPTIGYRGMHSFDIVFENFFVPDANVLGEEGGLGRGFYFTMQGMTGGRMQTAARACGVMRAALNAAFSYAADRKVFGRPLGDYQLTRAKLARMSARFAASRQLAYHVGAMLNEGHGQMEASLVKLFACRSAEVVTREALQIHGGMGYAEEVAVSRYFVDARVLSIFEGAEETLALKVVARGLMERALKTLNH</sequence>
<comment type="similarity">
    <text evidence="2 6">Belongs to the acyl-CoA dehydrogenase family.</text>
</comment>
<organism evidence="10 11">
    <name type="scientific">Sphingobium indicum BiD32</name>
    <dbReference type="NCBI Taxonomy" id="1301087"/>
    <lineage>
        <taxon>Bacteria</taxon>
        <taxon>Pseudomonadati</taxon>
        <taxon>Pseudomonadota</taxon>
        <taxon>Alphaproteobacteria</taxon>
        <taxon>Sphingomonadales</taxon>
        <taxon>Sphingomonadaceae</taxon>
        <taxon>Sphingobium</taxon>
    </lineage>
</organism>
<reference evidence="11" key="2">
    <citation type="submission" date="2013-04" db="EMBL/GenBank/DDBJ databases">
        <title>Bisphenol A degrading Sphingobium sp. strain BiD32.</title>
        <authorList>
            <person name="Nielsen J.L."/>
            <person name="Zhou N.A."/>
            <person name="Kjeldal H."/>
        </authorList>
    </citation>
    <scope>NUCLEOTIDE SEQUENCE [LARGE SCALE GENOMIC DNA]</scope>
    <source>
        <strain evidence="11">BiD32</strain>
    </source>
</reference>
<evidence type="ECO:0000259" key="7">
    <source>
        <dbReference type="Pfam" id="PF00441"/>
    </source>
</evidence>
<dbReference type="GO" id="GO:0050660">
    <property type="term" value="F:flavin adenine dinucleotide binding"/>
    <property type="evidence" value="ECO:0007669"/>
    <property type="project" value="InterPro"/>
</dbReference>
<evidence type="ECO:0000256" key="2">
    <source>
        <dbReference type="ARBA" id="ARBA00009347"/>
    </source>
</evidence>
<evidence type="ECO:0000256" key="6">
    <source>
        <dbReference type="RuleBase" id="RU362125"/>
    </source>
</evidence>
<feature type="domain" description="Acyl-CoA dehydrogenase/oxidase C-terminal" evidence="7">
    <location>
        <begin position="409"/>
        <end position="556"/>
    </location>
</feature>
<dbReference type="InterPro" id="IPR006091">
    <property type="entry name" value="Acyl-CoA_Oxase/DH_mid-dom"/>
</dbReference>
<evidence type="ECO:0000313" key="10">
    <source>
        <dbReference type="EMBL" id="CCW15837.1"/>
    </source>
</evidence>
<dbReference type="GO" id="GO:0003995">
    <property type="term" value="F:acyl-CoA dehydrogenase activity"/>
    <property type="evidence" value="ECO:0007669"/>
    <property type="project" value="InterPro"/>
</dbReference>
<evidence type="ECO:0000256" key="1">
    <source>
        <dbReference type="ARBA" id="ARBA00001974"/>
    </source>
</evidence>
<dbReference type="AlphaFoldDB" id="N1MJK6"/>
<reference evidence="10 11" key="1">
    <citation type="submission" date="2013-03" db="EMBL/GenBank/DDBJ databases">
        <authorList>
            <person name="Le V."/>
        </authorList>
    </citation>
    <scope>NUCLEOTIDE SEQUENCE [LARGE SCALE GENOMIC DNA]</scope>
    <source>
        <strain evidence="10 11">BiD32</strain>
    </source>
</reference>
<dbReference type="InterPro" id="IPR036250">
    <property type="entry name" value="AcylCo_DH-like_C"/>
</dbReference>
<dbReference type="PROSITE" id="PS00073">
    <property type="entry name" value="ACYL_COA_DH_2"/>
    <property type="match status" value="1"/>
</dbReference>
<dbReference type="EMBL" id="CAVK010000009">
    <property type="protein sequence ID" value="CCW15837.1"/>
    <property type="molecule type" value="Genomic_DNA"/>
</dbReference>
<dbReference type="Proteomes" id="UP000013201">
    <property type="component" value="Unassembled WGS sequence"/>
</dbReference>
<dbReference type="InterPro" id="IPR046373">
    <property type="entry name" value="Acyl-CoA_Oxase/DH_mid-dom_sf"/>
</dbReference>
<evidence type="ECO:0000313" key="11">
    <source>
        <dbReference type="Proteomes" id="UP000013201"/>
    </source>
</evidence>
<proteinExistence type="inferred from homology"/>
<dbReference type="InterPro" id="IPR009075">
    <property type="entry name" value="AcylCo_DH/oxidase_C"/>
</dbReference>
<dbReference type="PANTHER" id="PTHR43884">
    <property type="entry name" value="ACYL-COA DEHYDROGENASE"/>
    <property type="match status" value="1"/>
</dbReference>
<dbReference type="Pfam" id="PF02771">
    <property type="entry name" value="Acyl-CoA_dh_N"/>
    <property type="match status" value="1"/>
</dbReference>
<dbReference type="Gene3D" id="1.20.140.10">
    <property type="entry name" value="Butyryl-CoA Dehydrogenase, subunit A, domain 3"/>
    <property type="match status" value="1"/>
</dbReference>
<protein>
    <submittedName>
        <fullName evidence="10">Methylsuccinyl-CoA dehydrogenase, predicted by (Erb et al, 2007)</fullName>
    </submittedName>
</protein>
<dbReference type="PANTHER" id="PTHR43884:SF25">
    <property type="entry name" value="ACYL-COA DEHYDROGENASE YDBM-RELATED"/>
    <property type="match status" value="1"/>
</dbReference>
<dbReference type="InterPro" id="IPR009100">
    <property type="entry name" value="AcylCoA_DH/oxidase_NM_dom_sf"/>
</dbReference>
<dbReference type="Pfam" id="PF02770">
    <property type="entry name" value="Acyl-CoA_dh_M"/>
    <property type="match status" value="1"/>
</dbReference>
<evidence type="ECO:0000256" key="4">
    <source>
        <dbReference type="ARBA" id="ARBA00022827"/>
    </source>
</evidence>
<keyword evidence="11" id="KW-1185">Reference proteome</keyword>
<comment type="caution">
    <text evidence="10">The sequence shown here is derived from an EMBL/GenBank/DDBJ whole genome shotgun (WGS) entry which is preliminary data.</text>
</comment>
<keyword evidence="5 6" id="KW-0560">Oxidoreductase</keyword>
<keyword evidence="3 6" id="KW-0285">Flavoprotein</keyword>
<name>N1MJK6_9SPHN</name>
<dbReference type="InterPro" id="IPR037069">
    <property type="entry name" value="AcylCoA_DH/ox_N_sf"/>
</dbReference>
<dbReference type="InterPro" id="IPR013786">
    <property type="entry name" value="AcylCoA_DH/ox_N"/>
</dbReference>